<name>A0A495XGG8_9PSEU</name>
<keyword evidence="7" id="KW-1185">Reference proteome</keyword>
<dbReference type="GO" id="GO:0005524">
    <property type="term" value="F:ATP binding"/>
    <property type="evidence" value="ECO:0007669"/>
    <property type="project" value="UniProtKB-KW"/>
</dbReference>
<dbReference type="HAMAP" id="MF_01609">
    <property type="entry name" value="Glu_cys_ligase_2"/>
    <property type="match status" value="1"/>
</dbReference>
<dbReference type="EC" id="6.3.2.2" evidence="5"/>
<sequence>MTETWTVGVEQEFLLVDPESRRPVPAAEAVASHAGARLDVQRELTPFQIEVATPVCHSAEELADQVVLGRTHLAKAAHAAGCRLLASSVPPVGTAGPPPGTDDPRYRLMEGSHRKLLGGQGVCGLHVHVGVPDRDTAVRVSNALRPWLPTLLALSANSPIARAEDTGYASWRSIVWSRWPVGGPPPHLENAEHYDHLVQTLLQTEVLLDVNMVYWDVRPSSHVPTVEVRVADIPQTAHETVVIAELIRAFARTAAESPDADRVDDVLLRAAYWRGARDGYDGLAVDPRTGALVQARQLAAEMVSISADALRDAGSLSLVEDHLEWLRTNGSGAARQRRAFGTSPDGRELVDQVLAATVDDMRSGLPWSTHRTGGAR</sequence>
<comment type="similarity">
    <text evidence="5">Belongs to the glutamate--cysteine ligase type 2 family. YbdK subfamily.</text>
</comment>
<comment type="function">
    <text evidence="5">ATP-dependent carboxylate-amine ligase which exhibits weak glutamate--cysteine ligase activity.</text>
</comment>
<dbReference type="RefSeq" id="WP_121227423.1">
    <property type="nucleotide sequence ID" value="NZ_JBIUBA010000054.1"/>
</dbReference>
<evidence type="ECO:0000256" key="2">
    <source>
        <dbReference type="ARBA" id="ARBA00022741"/>
    </source>
</evidence>
<reference evidence="6 7" key="1">
    <citation type="submission" date="2018-10" db="EMBL/GenBank/DDBJ databases">
        <title>Sequencing the genomes of 1000 actinobacteria strains.</title>
        <authorList>
            <person name="Klenk H.-P."/>
        </authorList>
    </citation>
    <scope>NUCLEOTIDE SEQUENCE [LARGE SCALE GENOMIC DNA]</scope>
    <source>
        <strain evidence="6 7">DSM 43911</strain>
    </source>
</reference>
<evidence type="ECO:0000256" key="4">
    <source>
        <dbReference type="ARBA" id="ARBA00048819"/>
    </source>
</evidence>
<dbReference type="InterPro" id="IPR050141">
    <property type="entry name" value="GCL_type2/YbdK_subfam"/>
</dbReference>
<dbReference type="EMBL" id="RBXR01000001">
    <property type="protein sequence ID" value="RKT73561.1"/>
    <property type="molecule type" value="Genomic_DNA"/>
</dbReference>
<dbReference type="AlphaFoldDB" id="A0A495XGG8"/>
<dbReference type="Proteomes" id="UP000272729">
    <property type="component" value="Unassembled WGS sequence"/>
</dbReference>
<comment type="caution">
    <text evidence="6">The sequence shown here is derived from an EMBL/GenBank/DDBJ whole genome shotgun (WGS) entry which is preliminary data.</text>
</comment>
<dbReference type="Pfam" id="PF04107">
    <property type="entry name" value="GCS2"/>
    <property type="match status" value="1"/>
</dbReference>
<evidence type="ECO:0000313" key="7">
    <source>
        <dbReference type="Proteomes" id="UP000272729"/>
    </source>
</evidence>
<dbReference type="GO" id="GO:0042398">
    <property type="term" value="P:modified amino acid biosynthetic process"/>
    <property type="evidence" value="ECO:0007669"/>
    <property type="project" value="InterPro"/>
</dbReference>
<keyword evidence="3 5" id="KW-0067">ATP-binding</keyword>
<organism evidence="6 7">
    <name type="scientific">Saccharothrix variisporea</name>
    <dbReference type="NCBI Taxonomy" id="543527"/>
    <lineage>
        <taxon>Bacteria</taxon>
        <taxon>Bacillati</taxon>
        <taxon>Actinomycetota</taxon>
        <taxon>Actinomycetes</taxon>
        <taxon>Pseudonocardiales</taxon>
        <taxon>Pseudonocardiaceae</taxon>
        <taxon>Saccharothrix</taxon>
    </lineage>
</organism>
<evidence type="ECO:0000256" key="5">
    <source>
        <dbReference type="HAMAP-Rule" id="MF_01609"/>
    </source>
</evidence>
<dbReference type="GO" id="GO:0004357">
    <property type="term" value="F:glutamate-cysteine ligase activity"/>
    <property type="evidence" value="ECO:0007669"/>
    <property type="project" value="UniProtKB-EC"/>
</dbReference>
<dbReference type="SUPFAM" id="SSF55931">
    <property type="entry name" value="Glutamine synthetase/guanido kinase"/>
    <property type="match status" value="1"/>
</dbReference>
<evidence type="ECO:0000256" key="3">
    <source>
        <dbReference type="ARBA" id="ARBA00022840"/>
    </source>
</evidence>
<dbReference type="InterPro" id="IPR014746">
    <property type="entry name" value="Gln_synth/guanido_kin_cat_dom"/>
</dbReference>
<protein>
    <recommendedName>
        <fullName evidence="5">Putative glutamate--cysteine ligase 2</fullName>
        <ecNumber evidence="5">6.3.2.2</ecNumber>
    </recommendedName>
    <alternativeName>
        <fullName evidence="5">Gamma-glutamylcysteine synthetase 2</fullName>
        <shortName evidence="5">GCS 2</shortName>
        <shortName evidence="5">Gamma-GCS 2</shortName>
    </alternativeName>
</protein>
<evidence type="ECO:0000313" key="6">
    <source>
        <dbReference type="EMBL" id="RKT73561.1"/>
    </source>
</evidence>
<dbReference type="NCBIfam" id="TIGR02050">
    <property type="entry name" value="gshA_cyan_rel"/>
    <property type="match status" value="1"/>
</dbReference>
<keyword evidence="1 5" id="KW-0436">Ligase</keyword>
<dbReference type="Gene3D" id="3.30.590.20">
    <property type="match status" value="1"/>
</dbReference>
<keyword evidence="2 5" id="KW-0547">Nucleotide-binding</keyword>
<dbReference type="InterPro" id="IPR006336">
    <property type="entry name" value="GCS2"/>
</dbReference>
<dbReference type="PANTHER" id="PTHR36510">
    <property type="entry name" value="GLUTAMATE--CYSTEINE LIGASE 2-RELATED"/>
    <property type="match status" value="1"/>
</dbReference>
<dbReference type="InterPro" id="IPR011793">
    <property type="entry name" value="YbdK"/>
</dbReference>
<accession>A0A495XGG8</accession>
<proteinExistence type="inferred from homology"/>
<dbReference type="NCBIfam" id="NF010041">
    <property type="entry name" value="PRK13517.1-1"/>
    <property type="match status" value="1"/>
</dbReference>
<evidence type="ECO:0000256" key="1">
    <source>
        <dbReference type="ARBA" id="ARBA00022598"/>
    </source>
</evidence>
<gene>
    <name evidence="6" type="ORF">DFJ66_6898</name>
</gene>
<comment type="catalytic activity">
    <reaction evidence="4 5">
        <text>L-cysteine + L-glutamate + ATP = gamma-L-glutamyl-L-cysteine + ADP + phosphate + H(+)</text>
        <dbReference type="Rhea" id="RHEA:13285"/>
        <dbReference type="ChEBI" id="CHEBI:15378"/>
        <dbReference type="ChEBI" id="CHEBI:29985"/>
        <dbReference type="ChEBI" id="CHEBI:30616"/>
        <dbReference type="ChEBI" id="CHEBI:35235"/>
        <dbReference type="ChEBI" id="CHEBI:43474"/>
        <dbReference type="ChEBI" id="CHEBI:58173"/>
        <dbReference type="ChEBI" id="CHEBI:456216"/>
        <dbReference type="EC" id="6.3.2.2"/>
    </reaction>
</comment>
<dbReference type="PANTHER" id="PTHR36510:SF1">
    <property type="entry name" value="GLUTAMATE--CYSTEINE LIGASE 2-RELATED"/>
    <property type="match status" value="1"/>
</dbReference>
<dbReference type="OrthoDB" id="9803842at2"/>